<sequence length="215" mass="22861">MDIHEQLSGTARLPSFYRRRNHLSLWLGRCLIKISPQFPPISGGCCHEFSIDRIPGACEEGGTNSACEGNDNVPPHLSQPSPLLPARHQIVFIWQLGEEDLEGDSPVFGHGALVGARRAGRGNGGWRCEVYQKRPTIQLISGHGRKLSQSGAGNHAYKAQVKHQGVGRQGGGLGGLGGRGGGGGRWRLAGGGVGLTRGFKRLMRLGKVGLDGSMS</sequence>
<accession>A0ABD0IZU5</accession>
<comment type="caution">
    <text evidence="1">The sequence shown here is derived from an EMBL/GenBank/DDBJ whole genome shotgun (WGS) entry which is preliminary data.</text>
</comment>
<keyword evidence="2" id="KW-1185">Reference proteome</keyword>
<dbReference type="AlphaFoldDB" id="A0ABD0IZU5"/>
<evidence type="ECO:0000313" key="2">
    <source>
        <dbReference type="Proteomes" id="UP001519460"/>
    </source>
</evidence>
<gene>
    <name evidence="1" type="ORF">BaRGS_00040521</name>
</gene>
<dbReference type="Proteomes" id="UP001519460">
    <property type="component" value="Unassembled WGS sequence"/>
</dbReference>
<evidence type="ECO:0000313" key="1">
    <source>
        <dbReference type="EMBL" id="KAK7442446.1"/>
    </source>
</evidence>
<reference evidence="1 2" key="1">
    <citation type="journal article" date="2023" name="Sci. Data">
        <title>Genome assembly of the Korean intertidal mud-creeper Batillaria attramentaria.</title>
        <authorList>
            <person name="Patra A.K."/>
            <person name="Ho P.T."/>
            <person name="Jun S."/>
            <person name="Lee S.J."/>
            <person name="Kim Y."/>
            <person name="Won Y.J."/>
        </authorList>
    </citation>
    <scope>NUCLEOTIDE SEQUENCE [LARGE SCALE GENOMIC DNA]</scope>
    <source>
        <strain evidence="1">Wonlab-2016</strain>
    </source>
</reference>
<name>A0ABD0IZU5_9CAEN</name>
<organism evidence="1 2">
    <name type="scientific">Batillaria attramentaria</name>
    <dbReference type="NCBI Taxonomy" id="370345"/>
    <lineage>
        <taxon>Eukaryota</taxon>
        <taxon>Metazoa</taxon>
        <taxon>Spiralia</taxon>
        <taxon>Lophotrochozoa</taxon>
        <taxon>Mollusca</taxon>
        <taxon>Gastropoda</taxon>
        <taxon>Caenogastropoda</taxon>
        <taxon>Sorbeoconcha</taxon>
        <taxon>Cerithioidea</taxon>
        <taxon>Batillariidae</taxon>
        <taxon>Batillaria</taxon>
    </lineage>
</organism>
<proteinExistence type="predicted"/>
<dbReference type="EMBL" id="JACVVK020000832">
    <property type="protein sequence ID" value="KAK7442446.1"/>
    <property type="molecule type" value="Genomic_DNA"/>
</dbReference>
<protein>
    <submittedName>
        <fullName evidence="1">Uncharacterized protein</fullName>
    </submittedName>
</protein>